<reference evidence="1" key="1">
    <citation type="submission" date="2022-05" db="EMBL/GenBank/DDBJ databases">
        <title>The Musa troglodytarum L. genome provides insights into the mechanism of non-climacteric behaviour and enrichment of carotenoids.</title>
        <authorList>
            <person name="Wang J."/>
        </authorList>
    </citation>
    <scope>NUCLEOTIDE SEQUENCE</scope>
    <source>
        <tissue evidence="1">Leaf</tissue>
    </source>
</reference>
<evidence type="ECO:0000313" key="1">
    <source>
        <dbReference type="EMBL" id="URE17380.1"/>
    </source>
</evidence>
<dbReference type="Proteomes" id="UP001055439">
    <property type="component" value="Chromosome 7"/>
</dbReference>
<name>A0A9E7GM58_9LILI</name>
<accession>A0A9E7GM58</accession>
<sequence>MQNRQSLIFLELSRSQYIEHHPRLALKSCYLYKLDYSLDEQKLHARRGCRRELHGNFLFIGNLKKVVFIRVDSHFLPQVVIDQFFISGVEPKAWRNARHSSQLSFEGHRRLKRKMKKAPDIYLIRWISSRNVS</sequence>
<organism evidence="1 2">
    <name type="scientific">Musa troglodytarum</name>
    <name type="common">fe'i banana</name>
    <dbReference type="NCBI Taxonomy" id="320322"/>
    <lineage>
        <taxon>Eukaryota</taxon>
        <taxon>Viridiplantae</taxon>
        <taxon>Streptophyta</taxon>
        <taxon>Embryophyta</taxon>
        <taxon>Tracheophyta</taxon>
        <taxon>Spermatophyta</taxon>
        <taxon>Magnoliopsida</taxon>
        <taxon>Liliopsida</taxon>
        <taxon>Zingiberales</taxon>
        <taxon>Musaceae</taxon>
        <taxon>Musa</taxon>
    </lineage>
</organism>
<proteinExistence type="predicted"/>
<dbReference type="AlphaFoldDB" id="A0A9E7GM58"/>
<keyword evidence="2" id="KW-1185">Reference proteome</keyword>
<gene>
    <name evidence="1" type="ORF">MUK42_10764</name>
</gene>
<dbReference type="EMBL" id="CP097509">
    <property type="protein sequence ID" value="URE17380.1"/>
    <property type="molecule type" value="Genomic_DNA"/>
</dbReference>
<protein>
    <submittedName>
        <fullName evidence="1">Uncharacterized protein</fullName>
    </submittedName>
</protein>
<evidence type="ECO:0000313" key="2">
    <source>
        <dbReference type="Proteomes" id="UP001055439"/>
    </source>
</evidence>